<accession>A0ACB8CNL9</accession>
<dbReference type="EMBL" id="CM023475">
    <property type="protein sequence ID" value="KAH7946444.1"/>
    <property type="molecule type" value="Genomic_DNA"/>
</dbReference>
<keyword evidence="2" id="KW-1185">Reference proteome</keyword>
<sequence length="124" mass="13796">MFSAYRVYVVAKTTGDDVVRLPSHHCEFNPIELIWSRVKAYVAAYTATFTPTSVAKLLHENINLVTADTWLRACAHVQKIEEECWQRDSLIDASVDQLLISLGSDSSSESDASDNDTSGVEELM</sequence>
<comment type="caution">
    <text evidence="1">The sequence shown here is derived from an EMBL/GenBank/DDBJ whole genome shotgun (WGS) entry which is preliminary data.</text>
</comment>
<evidence type="ECO:0000313" key="1">
    <source>
        <dbReference type="EMBL" id="KAH7946444.1"/>
    </source>
</evidence>
<organism evidence="1 2">
    <name type="scientific">Dermacentor silvarum</name>
    <name type="common">Tick</name>
    <dbReference type="NCBI Taxonomy" id="543639"/>
    <lineage>
        <taxon>Eukaryota</taxon>
        <taxon>Metazoa</taxon>
        <taxon>Ecdysozoa</taxon>
        <taxon>Arthropoda</taxon>
        <taxon>Chelicerata</taxon>
        <taxon>Arachnida</taxon>
        <taxon>Acari</taxon>
        <taxon>Parasitiformes</taxon>
        <taxon>Ixodida</taxon>
        <taxon>Ixodoidea</taxon>
        <taxon>Ixodidae</taxon>
        <taxon>Rhipicephalinae</taxon>
        <taxon>Dermacentor</taxon>
    </lineage>
</organism>
<evidence type="ECO:0000313" key="2">
    <source>
        <dbReference type="Proteomes" id="UP000821865"/>
    </source>
</evidence>
<proteinExistence type="predicted"/>
<dbReference type="Proteomes" id="UP000821865">
    <property type="component" value="Chromosome 6"/>
</dbReference>
<reference evidence="1" key="1">
    <citation type="submission" date="2020-05" db="EMBL/GenBank/DDBJ databases">
        <title>Large-scale comparative analyses of tick genomes elucidate their genetic diversity and vector capacities.</title>
        <authorList>
            <person name="Jia N."/>
            <person name="Wang J."/>
            <person name="Shi W."/>
            <person name="Du L."/>
            <person name="Sun Y."/>
            <person name="Zhan W."/>
            <person name="Jiang J."/>
            <person name="Wang Q."/>
            <person name="Zhang B."/>
            <person name="Ji P."/>
            <person name="Sakyi L.B."/>
            <person name="Cui X."/>
            <person name="Yuan T."/>
            <person name="Jiang B."/>
            <person name="Yang W."/>
            <person name="Lam T.T.-Y."/>
            <person name="Chang Q."/>
            <person name="Ding S."/>
            <person name="Wang X."/>
            <person name="Zhu J."/>
            <person name="Ruan X."/>
            <person name="Zhao L."/>
            <person name="Wei J."/>
            <person name="Que T."/>
            <person name="Du C."/>
            <person name="Cheng J."/>
            <person name="Dai P."/>
            <person name="Han X."/>
            <person name="Huang E."/>
            <person name="Gao Y."/>
            <person name="Liu J."/>
            <person name="Shao H."/>
            <person name="Ye R."/>
            <person name="Li L."/>
            <person name="Wei W."/>
            <person name="Wang X."/>
            <person name="Wang C."/>
            <person name="Yang T."/>
            <person name="Huo Q."/>
            <person name="Li W."/>
            <person name="Guo W."/>
            <person name="Chen H."/>
            <person name="Zhou L."/>
            <person name="Ni X."/>
            <person name="Tian J."/>
            <person name="Zhou Y."/>
            <person name="Sheng Y."/>
            <person name="Liu T."/>
            <person name="Pan Y."/>
            <person name="Xia L."/>
            <person name="Li J."/>
            <person name="Zhao F."/>
            <person name="Cao W."/>
        </authorList>
    </citation>
    <scope>NUCLEOTIDE SEQUENCE</scope>
    <source>
        <strain evidence="1">Dsil-2018</strain>
    </source>
</reference>
<name>A0ACB8CNL9_DERSI</name>
<gene>
    <name evidence="1" type="ORF">HPB49_025273</name>
</gene>
<protein>
    <submittedName>
        <fullName evidence="1">Uncharacterized protein</fullName>
    </submittedName>
</protein>